<feature type="transmembrane region" description="Helical" evidence="7">
    <location>
        <begin position="180"/>
        <end position="202"/>
    </location>
</feature>
<evidence type="ECO:0000256" key="2">
    <source>
        <dbReference type="ARBA" id="ARBA00022448"/>
    </source>
</evidence>
<dbReference type="PANTHER" id="PTHR43163">
    <property type="entry name" value="DIPEPTIDE TRANSPORT SYSTEM PERMEASE PROTEIN DPPB-RELATED"/>
    <property type="match status" value="1"/>
</dbReference>
<proteinExistence type="inferred from homology"/>
<keyword evidence="6 7" id="KW-0472">Membrane</keyword>
<evidence type="ECO:0000256" key="5">
    <source>
        <dbReference type="ARBA" id="ARBA00022989"/>
    </source>
</evidence>
<feature type="transmembrane region" description="Helical" evidence="7">
    <location>
        <begin position="286"/>
        <end position="308"/>
    </location>
</feature>
<keyword evidence="10" id="KW-1185">Reference proteome</keyword>
<evidence type="ECO:0000313" key="9">
    <source>
        <dbReference type="EMBL" id="SHJ02283.1"/>
    </source>
</evidence>
<feature type="domain" description="ABC transmembrane type-1" evidence="8">
    <location>
        <begin position="99"/>
        <end position="305"/>
    </location>
</feature>
<evidence type="ECO:0000313" key="10">
    <source>
        <dbReference type="Proteomes" id="UP000184512"/>
    </source>
</evidence>
<keyword evidence="2 7" id="KW-0813">Transport</keyword>
<dbReference type="SUPFAM" id="SSF161098">
    <property type="entry name" value="MetI-like"/>
    <property type="match status" value="1"/>
</dbReference>
<dbReference type="GO" id="GO:0071916">
    <property type="term" value="F:dipeptide transmembrane transporter activity"/>
    <property type="evidence" value="ECO:0007669"/>
    <property type="project" value="TreeGrafter"/>
</dbReference>
<dbReference type="Pfam" id="PF00528">
    <property type="entry name" value="BPD_transp_1"/>
    <property type="match status" value="1"/>
</dbReference>
<dbReference type="Pfam" id="PF19300">
    <property type="entry name" value="BPD_transp_1_N"/>
    <property type="match status" value="1"/>
</dbReference>
<reference evidence="9 10" key="1">
    <citation type="submission" date="2016-11" db="EMBL/GenBank/DDBJ databases">
        <authorList>
            <person name="Jaros S."/>
            <person name="Januszkiewicz K."/>
            <person name="Wedrychowicz H."/>
        </authorList>
    </citation>
    <scope>NUCLEOTIDE SEQUENCE [LARGE SCALE GENOMIC DNA]</scope>
    <source>
        <strain evidence="9 10">DSM 12906</strain>
    </source>
</reference>
<protein>
    <submittedName>
        <fullName evidence="9">Peptide/nickel transport system permease protein</fullName>
    </submittedName>
</protein>
<sequence>MCRTMGSYLARRAAFLLMSFVLAMLLIFVLLRLLPGDPANALLSVDATPEQIEAAQQQVGSNLPVHEQLTQWVGDVLRLDLGTSFISGTPVLPDIVSRLEVTLPLTLISFAISVLLASVIGYVAAARSHTRLGVAVTAVAQLGIAVPVFWIGILLVWLFALELRLFPSGGFPREGWADPLAALRSLFLPATTIVIVMTASLVRYVRSATLDVLESDYLRNAQALGSGFGEAFLRHGVRNASVPVISILGIELASTLLGAVVVESVFTLPGLGSMLTKAIAQHDYPSIQGILLVTTFFVLIVGFAADVAQRFVDPRLRSSLSGAHA</sequence>
<dbReference type="PROSITE" id="PS50928">
    <property type="entry name" value="ABC_TM1"/>
    <property type="match status" value="1"/>
</dbReference>
<keyword evidence="4 7" id="KW-0812">Transmembrane</keyword>
<dbReference type="GO" id="GO:0005886">
    <property type="term" value="C:plasma membrane"/>
    <property type="evidence" value="ECO:0007669"/>
    <property type="project" value="UniProtKB-SubCell"/>
</dbReference>
<dbReference type="Proteomes" id="UP000184512">
    <property type="component" value="Unassembled WGS sequence"/>
</dbReference>
<keyword evidence="5 7" id="KW-1133">Transmembrane helix</keyword>
<feature type="transmembrane region" description="Helical" evidence="7">
    <location>
        <begin position="244"/>
        <end position="266"/>
    </location>
</feature>
<dbReference type="CDD" id="cd06261">
    <property type="entry name" value="TM_PBP2"/>
    <property type="match status" value="1"/>
</dbReference>
<evidence type="ECO:0000259" key="8">
    <source>
        <dbReference type="PROSITE" id="PS50928"/>
    </source>
</evidence>
<dbReference type="InterPro" id="IPR000515">
    <property type="entry name" value="MetI-like"/>
</dbReference>
<keyword evidence="3" id="KW-1003">Cell membrane</keyword>
<dbReference type="InterPro" id="IPR035906">
    <property type="entry name" value="MetI-like_sf"/>
</dbReference>
<feature type="transmembrane region" description="Helical" evidence="7">
    <location>
        <begin position="101"/>
        <end position="125"/>
    </location>
</feature>
<dbReference type="EMBL" id="FQZG01000023">
    <property type="protein sequence ID" value="SHJ02283.1"/>
    <property type="molecule type" value="Genomic_DNA"/>
</dbReference>
<evidence type="ECO:0000256" key="4">
    <source>
        <dbReference type="ARBA" id="ARBA00022692"/>
    </source>
</evidence>
<name>A0A1M6FX41_9ACTN</name>
<evidence type="ECO:0000256" key="6">
    <source>
        <dbReference type="ARBA" id="ARBA00023136"/>
    </source>
</evidence>
<accession>A0A1M6FX41</accession>
<dbReference type="AlphaFoldDB" id="A0A1M6FX41"/>
<dbReference type="InterPro" id="IPR045621">
    <property type="entry name" value="BPD_transp_1_N"/>
</dbReference>
<comment type="subcellular location">
    <subcellularLocation>
        <location evidence="1 7">Cell membrane</location>
        <topology evidence="1 7">Multi-pass membrane protein</topology>
    </subcellularLocation>
</comment>
<feature type="transmembrane region" description="Helical" evidence="7">
    <location>
        <begin position="132"/>
        <end position="160"/>
    </location>
</feature>
<dbReference type="Gene3D" id="1.10.3720.10">
    <property type="entry name" value="MetI-like"/>
    <property type="match status" value="1"/>
</dbReference>
<gene>
    <name evidence="9" type="ORF">SAMN02745244_01552</name>
</gene>
<evidence type="ECO:0000256" key="1">
    <source>
        <dbReference type="ARBA" id="ARBA00004651"/>
    </source>
</evidence>
<comment type="similarity">
    <text evidence="7">Belongs to the binding-protein-dependent transport system permease family.</text>
</comment>
<dbReference type="PANTHER" id="PTHR43163:SF6">
    <property type="entry name" value="DIPEPTIDE TRANSPORT SYSTEM PERMEASE PROTEIN DPPB-RELATED"/>
    <property type="match status" value="1"/>
</dbReference>
<evidence type="ECO:0000256" key="7">
    <source>
        <dbReference type="RuleBase" id="RU363032"/>
    </source>
</evidence>
<evidence type="ECO:0000256" key="3">
    <source>
        <dbReference type="ARBA" id="ARBA00022475"/>
    </source>
</evidence>
<feature type="transmembrane region" description="Helical" evidence="7">
    <location>
        <begin position="12"/>
        <end position="34"/>
    </location>
</feature>
<dbReference type="STRING" id="1123357.SAMN02745244_01552"/>
<organism evidence="9 10">
    <name type="scientific">Tessaracoccus bendigoensis DSM 12906</name>
    <dbReference type="NCBI Taxonomy" id="1123357"/>
    <lineage>
        <taxon>Bacteria</taxon>
        <taxon>Bacillati</taxon>
        <taxon>Actinomycetota</taxon>
        <taxon>Actinomycetes</taxon>
        <taxon>Propionibacteriales</taxon>
        <taxon>Propionibacteriaceae</taxon>
        <taxon>Tessaracoccus</taxon>
    </lineage>
</organism>